<dbReference type="Pfam" id="PF09952">
    <property type="entry name" value="AbiEi_2"/>
    <property type="match status" value="1"/>
</dbReference>
<dbReference type="Proteomes" id="UP000298324">
    <property type="component" value="Unassembled WGS sequence"/>
</dbReference>
<reference evidence="1 2" key="1">
    <citation type="journal article" date="2018" name="Environ. Microbiol.">
        <title>Novel energy conservation strategies and behaviour of Pelotomaculum schinkii driving syntrophic propionate catabolism.</title>
        <authorList>
            <person name="Hidalgo-Ahumada C.A.P."/>
            <person name="Nobu M.K."/>
            <person name="Narihiro T."/>
            <person name="Tamaki H."/>
            <person name="Liu W.T."/>
            <person name="Kamagata Y."/>
            <person name="Stams A.J.M."/>
            <person name="Imachi H."/>
            <person name="Sousa D.Z."/>
        </authorList>
    </citation>
    <scope>NUCLEOTIDE SEQUENCE [LARGE SCALE GENOMIC DNA]</scope>
    <source>
        <strain evidence="1 2">HH</strain>
    </source>
</reference>
<dbReference type="AlphaFoldDB" id="A0A4Y7RGZ0"/>
<proteinExistence type="predicted"/>
<dbReference type="InterPro" id="IPR019238">
    <property type="entry name" value="AbiEi_2"/>
</dbReference>
<name>A0A4Y7RGZ0_9FIRM</name>
<accession>A0A4Y7RGZ0</accession>
<keyword evidence="2" id="KW-1185">Reference proteome</keyword>
<protein>
    <submittedName>
        <fullName evidence="1">Uncharacterized protein</fullName>
    </submittedName>
</protein>
<dbReference type="EMBL" id="QFGA01000001">
    <property type="protein sequence ID" value="TEB07962.1"/>
    <property type="molecule type" value="Genomic_DNA"/>
</dbReference>
<evidence type="ECO:0000313" key="2">
    <source>
        <dbReference type="Proteomes" id="UP000298324"/>
    </source>
</evidence>
<comment type="caution">
    <text evidence="1">The sequence shown here is derived from an EMBL/GenBank/DDBJ whole genome shotgun (WGS) entry which is preliminary data.</text>
</comment>
<sequence>MLKMVIIMKYEQLENKAEKALLTCLADVPFLSIKKVEKMPLNDWADMRVKLKLPDGDLFLIVEVKSNGQPRLVRDAINQLLRYKNALPNSYPVLIAPYISPQSAEICVNEGVGYIDLAGNSRLSFGQVYIYKEGKANPFNHKRDLRSLYSPKATRVLRVLLSNPGREWKMQALAEESEVSLGQVANVKSLLADREWLSFNMNGLLLNKPKQLLFEWAENYDFRRNQVHDFYSLKSVSEIEYELARICDMKNIQYVYVLTGFSGAARMAPSVRYQRVTAYVQQEAIENLALQMNLKKVSSGANVSLLVPYDDGVFYGAKNYDWVKVATPVQVYLDLREIRGRGEEAASVLLEEVIKSQW</sequence>
<gene>
    <name evidence="1" type="ORF">Psch_01517</name>
</gene>
<organism evidence="1 2">
    <name type="scientific">Pelotomaculum schinkii</name>
    <dbReference type="NCBI Taxonomy" id="78350"/>
    <lineage>
        <taxon>Bacteria</taxon>
        <taxon>Bacillati</taxon>
        <taxon>Bacillota</taxon>
        <taxon>Clostridia</taxon>
        <taxon>Eubacteriales</taxon>
        <taxon>Desulfotomaculaceae</taxon>
        <taxon>Pelotomaculum</taxon>
    </lineage>
</organism>
<evidence type="ECO:0000313" key="1">
    <source>
        <dbReference type="EMBL" id="TEB07962.1"/>
    </source>
</evidence>